<keyword evidence="4" id="KW-1185">Reference proteome</keyword>
<keyword evidence="1" id="KW-0812">Transmembrane</keyword>
<evidence type="ECO:0000259" key="2">
    <source>
        <dbReference type="Pfam" id="PF12158"/>
    </source>
</evidence>
<dbReference type="AlphaFoldDB" id="A0A0L6TW79"/>
<dbReference type="STRING" id="52689.AKG39_18185"/>
<proteinExistence type="predicted"/>
<keyword evidence="1" id="KW-0472">Membrane</keyword>
<evidence type="ECO:0000256" key="1">
    <source>
        <dbReference type="SAM" id="Phobius"/>
    </source>
</evidence>
<feature type="domain" description="DUF3592" evidence="2">
    <location>
        <begin position="38"/>
        <end position="108"/>
    </location>
</feature>
<dbReference type="RefSeq" id="WP_050741826.1">
    <property type="nucleotide sequence ID" value="NZ_LGYO01000067.1"/>
</dbReference>
<sequence>MMAFIRLLIGFGGIILIAWSLIKLLRIRKLESQGIAVEAVVVKIKEYKVRTGRQVYDEYTPLLEYTIAEKTYQTEALSTQDDGKYQLGQLIRIRCQPENPEKIMIVGDRRSYFSAALIGIGGVMIVVLIGLLGR</sequence>
<evidence type="ECO:0000313" key="3">
    <source>
        <dbReference type="EMBL" id="KNZ40322.1"/>
    </source>
</evidence>
<accession>A0A0L6TW79</accession>
<name>A0A0L6TW79_9FIRM</name>
<feature type="transmembrane region" description="Helical" evidence="1">
    <location>
        <begin position="112"/>
        <end position="132"/>
    </location>
</feature>
<reference evidence="4" key="1">
    <citation type="submission" date="2015-07" db="EMBL/GenBank/DDBJ databases">
        <title>Draft genome sequence of Acetobacterium bakii DSM 8293, a potential psychrophilic chemical producer through syngas fermentation.</title>
        <authorList>
            <person name="Song Y."/>
            <person name="Hwang S."/>
            <person name="Cho B.-K."/>
        </authorList>
    </citation>
    <scope>NUCLEOTIDE SEQUENCE [LARGE SCALE GENOMIC DNA]</scope>
    <source>
        <strain evidence="4">DSM 8239</strain>
    </source>
</reference>
<protein>
    <recommendedName>
        <fullName evidence="2">DUF3592 domain-containing protein</fullName>
    </recommendedName>
</protein>
<feature type="transmembrane region" description="Helical" evidence="1">
    <location>
        <begin position="6"/>
        <end position="25"/>
    </location>
</feature>
<gene>
    <name evidence="3" type="ORF">AKG39_18185</name>
</gene>
<dbReference type="EMBL" id="LGYO01000067">
    <property type="protein sequence ID" value="KNZ40322.1"/>
    <property type="molecule type" value="Genomic_DNA"/>
</dbReference>
<dbReference type="InterPro" id="IPR021994">
    <property type="entry name" value="DUF3592"/>
</dbReference>
<dbReference type="Proteomes" id="UP000036873">
    <property type="component" value="Unassembled WGS sequence"/>
</dbReference>
<dbReference type="Pfam" id="PF12158">
    <property type="entry name" value="DUF3592"/>
    <property type="match status" value="1"/>
</dbReference>
<evidence type="ECO:0000313" key="4">
    <source>
        <dbReference type="Proteomes" id="UP000036873"/>
    </source>
</evidence>
<organism evidence="3 4">
    <name type="scientific">Acetobacterium bakii</name>
    <dbReference type="NCBI Taxonomy" id="52689"/>
    <lineage>
        <taxon>Bacteria</taxon>
        <taxon>Bacillati</taxon>
        <taxon>Bacillota</taxon>
        <taxon>Clostridia</taxon>
        <taxon>Eubacteriales</taxon>
        <taxon>Eubacteriaceae</taxon>
        <taxon>Acetobacterium</taxon>
    </lineage>
</organism>
<keyword evidence="1" id="KW-1133">Transmembrane helix</keyword>
<comment type="caution">
    <text evidence="3">The sequence shown here is derived from an EMBL/GenBank/DDBJ whole genome shotgun (WGS) entry which is preliminary data.</text>
</comment>